<name>A0ABD3P2V5_9STRA</name>
<protein>
    <submittedName>
        <fullName evidence="3">Uncharacterized protein</fullName>
    </submittedName>
</protein>
<keyword evidence="2" id="KW-0732">Signal</keyword>
<dbReference type="EMBL" id="JALLPJ020000874">
    <property type="protein sequence ID" value="KAL3780810.1"/>
    <property type="molecule type" value="Genomic_DNA"/>
</dbReference>
<accession>A0ABD3P2V5</accession>
<feature type="signal peptide" evidence="2">
    <location>
        <begin position="1"/>
        <end position="19"/>
    </location>
</feature>
<feature type="compositionally biased region" description="Basic and acidic residues" evidence="1">
    <location>
        <begin position="227"/>
        <end position="250"/>
    </location>
</feature>
<sequence>MMLKRIPVFLLAAPVAIDAFTAPQIKMARRTALSAMGGDDNDRDESLSHAIRNLAASSAVALALIMPTTAIAQDNNYMQTFDNGIYSSTVTLSEVIKTMDFSLPSSYDTISDPVASGVDELTTYQGKTQPKKVEKKKEPKKATSVNKGFSLPSFGGDVSGEKPTINSDAFKPKTAEEKAAVLAARRAEREEAAATALREKAEAEKQAAAERDANIKAARLEKIAKREEEAAKKAAEESAKRDEMFKDVKVVDTSMPQY</sequence>
<feature type="region of interest" description="Disordered" evidence="1">
    <location>
        <begin position="184"/>
        <end position="209"/>
    </location>
</feature>
<evidence type="ECO:0000313" key="4">
    <source>
        <dbReference type="Proteomes" id="UP001530400"/>
    </source>
</evidence>
<feature type="chain" id="PRO_5044892538" evidence="2">
    <location>
        <begin position="20"/>
        <end position="258"/>
    </location>
</feature>
<organism evidence="3 4">
    <name type="scientific">Cyclotella atomus</name>
    <dbReference type="NCBI Taxonomy" id="382360"/>
    <lineage>
        <taxon>Eukaryota</taxon>
        <taxon>Sar</taxon>
        <taxon>Stramenopiles</taxon>
        <taxon>Ochrophyta</taxon>
        <taxon>Bacillariophyta</taxon>
        <taxon>Coscinodiscophyceae</taxon>
        <taxon>Thalassiosirophycidae</taxon>
        <taxon>Stephanodiscales</taxon>
        <taxon>Stephanodiscaceae</taxon>
        <taxon>Cyclotella</taxon>
    </lineage>
</organism>
<dbReference type="Proteomes" id="UP001530400">
    <property type="component" value="Unassembled WGS sequence"/>
</dbReference>
<dbReference type="AlphaFoldDB" id="A0ABD3P2V5"/>
<evidence type="ECO:0000256" key="1">
    <source>
        <dbReference type="SAM" id="MobiDB-lite"/>
    </source>
</evidence>
<feature type="region of interest" description="Disordered" evidence="1">
    <location>
        <begin position="126"/>
        <end position="149"/>
    </location>
</feature>
<keyword evidence="4" id="KW-1185">Reference proteome</keyword>
<proteinExistence type="predicted"/>
<comment type="caution">
    <text evidence="3">The sequence shown here is derived from an EMBL/GenBank/DDBJ whole genome shotgun (WGS) entry which is preliminary data.</text>
</comment>
<reference evidence="3 4" key="1">
    <citation type="submission" date="2024-10" db="EMBL/GenBank/DDBJ databases">
        <title>Updated reference genomes for cyclostephanoid diatoms.</title>
        <authorList>
            <person name="Roberts W.R."/>
            <person name="Alverson A.J."/>
        </authorList>
    </citation>
    <scope>NUCLEOTIDE SEQUENCE [LARGE SCALE GENOMIC DNA]</scope>
    <source>
        <strain evidence="3 4">AJA010-31</strain>
    </source>
</reference>
<feature type="region of interest" description="Disordered" evidence="1">
    <location>
        <begin position="227"/>
        <end position="258"/>
    </location>
</feature>
<evidence type="ECO:0000313" key="3">
    <source>
        <dbReference type="EMBL" id="KAL3780810.1"/>
    </source>
</evidence>
<gene>
    <name evidence="3" type="ORF">ACHAWO_004456</name>
</gene>
<feature type="compositionally biased region" description="Basic and acidic residues" evidence="1">
    <location>
        <begin position="131"/>
        <end position="141"/>
    </location>
</feature>
<evidence type="ECO:0000256" key="2">
    <source>
        <dbReference type="SAM" id="SignalP"/>
    </source>
</evidence>